<dbReference type="EMBL" id="VMNI01000014">
    <property type="protein sequence ID" value="TVO75016.1"/>
    <property type="molecule type" value="Genomic_DNA"/>
</dbReference>
<accession>A0A558EJG5</accession>
<feature type="domain" description="Carrier" evidence="1">
    <location>
        <begin position="1"/>
        <end position="81"/>
    </location>
</feature>
<dbReference type="AlphaFoldDB" id="A0A558EJG5"/>
<evidence type="ECO:0000259" key="1">
    <source>
        <dbReference type="PROSITE" id="PS50075"/>
    </source>
</evidence>
<reference evidence="2 3" key="1">
    <citation type="submission" date="2019-07" db="EMBL/GenBank/DDBJ databases">
        <title>The pathways for chlorine oxyanion respiration interact through the shared metabolite chlorate.</title>
        <authorList>
            <person name="Barnum T.P."/>
            <person name="Cheng Y."/>
            <person name="Hill K.A."/>
            <person name="Lucas L.N."/>
            <person name="Carlson H.K."/>
            <person name="Coates J.D."/>
        </authorList>
    </citation>
    <scope>NUCLEOTIDE SEQUENCE [LARGE SCALE GENOMIC DNA]</scope>
    <source>
        <strain evidence="2 3">SFB-1</strain>
    </source>
</reference>
<comment type="caution">
    <text evidence="2">The sequence shown here is derived from an EMBL/GenBank/DDBJ whole genome shotgun (WGS) entry which is preliminary data.</text>
</comment>
<dbReference type="Proteomes" id="UP000318349">
    <property type="component" value="Unassembled WGS sequence"/>
</dbReference>
<dbReference type="InterPro" id="IPR009081">
    <property type="entry name" value="PP-bd_ACP"/>
</dbReference>
<organism evidence="2 3">
    <name type="scientific">Denitromonas halophila</name>
    <dbReference type="NCBI Taxonomy" id="1629404"/>
    <lineage>
        <taxon>Bacteria</taxon>
        <taxon>Pseudomonadati</taxon>
        <taxon>Pseudomonadota</taxon>
        <taxon>Betaproteobacteria</taxon>
        <taxon>Rhodocyclales</taxon>
        <taxon>Zoogloeaceae</taxon>
        <taxon>Denitromonas</taxon>
    </lineage>
</organism>
<evidence type="ECO:0000313" key="2">
    <source>
        <dbReference type="EMBL" id="TVO75016.1"/>
    </source>
</evidence>
<gene>
    <name evidence="2" type="ORF">FHP89_14500</name>
</gene>
<dbReference type="Pfam" id="PF00550">
    <property type="entry name" value="PP-binding"/>
    <property type="match status" value="1"/>
</dbReference>
<protein>
    <submittedName>
        <fullName evidence="2">Acyl carrier protein</fullName>
    </submittedName>
</protein>
<name>A0A558EJG5_9RHOO</name>
<dbReference type="InterPro" id="IPR036736">
    <property type="entry name" value="ACP-like_sf"/>
</dbReference>
<evidence type="ECO:0000313" key="3">
    <source>
        <dbReference type="Proteomes" id="UP000318349"/>
    </source>
</evidence>
<dbReference type="PROSITE" id="PS50075">
    <property type="entry name" value="CARRIER"/>
    <property type="match status" value="1"/>
</dbReference>
<sequence length="82" mass="8978">MDIKHEVLLVLDDVLALNGRAMAYDLEMPLLGAVPELDSMAVVGVINLLEERFGFIVEDDDIDGRTFASVGTLVEFVSGKLR</sequence>
<proteinExistence type="predicted"/>
<dbReference type="Gene3D" id="1.10.1200.10">
    <property type="entry name" value="ACP-like"/>
    <property type="match status" value="1"/>
</dbReference>
<dbReference type="SUPFAM" id="SSF47336">
    <property type="entry name" value="ACP-like"/>
    <property type="match status" value="1"/>
</dbReference>